<dbReference type="Proteomes" id="UP000240708">
    <property type="component" value="Unassembled WGS sequence"/>
</dbReference>
<keyword evidence="3" id="KW-1185">Reference proteome</keyword>
<comment type="caution">
    <text evidence="2">The sequence shown here is derived from an EMBL/GenBank/DDBJ whole genome shotgun (WGS) entry which is preliminary data.</text>
</comment>
<evidence type="ECO:0000313" key="2">
    <source>
        <dbReference type="EMBL" id="PSL02688.1"/>
    </source>
</evidence>
<protein>
    <submittedName>
        <fullName evidence="2">Thioredoxin</fullName>
    </submittedName>
</protein>
<gene>
    <name evidence="2" type="ORF">CLV48_109158</name>
</gene>
<dbReference type="InterPro" id="IPR036249">
    <property type="entry name" value="Thioredoxin-like_sf"/>
</dbReference>
<dbReference type="OrthoDB" id="411356at2"/>
<sequence>MEIKKFNSLEELQQALAIRPAVMLYFYQDTCGVCVQVLPKAKAIMEESFPLMELWVMEAEQHREIMAQMRMLSIPGILVFFEGQEFFRTNGLITLNEMELKIRRPYSIMFEE</sequence>
<dbReference type="Pfam" id="PF00085">
    <property type="entry name" value="Thioredoxin"/>
    <property type="match status" value="1"/>
</dbReference>
<dbReference type="SUPFAM" id="SSF52833">
    <property type="entry name" value="Thioredoxin-like"/>
    <property type="match status" value="1"/>
</dbReference>
<organism evidence="2 3">
    <name type="scientific">Cecembia rubra</name>
    <dbReference type="NCBI Taxonomy" id="1485585"/>
    <lineage>
        <taxon>Bacteria</taxon>
        <taxon>Pseudomonadati</taxon>
        <taxon>Bacteroidota</taxon>
        <taxon>Cytophagia</taxon>
        <taxon>Cytophagales</taxon>
        <taxon>Cyclobacteriaceae</taxon>
        <taxon>Cecembia</taxon>
    </lineage>
</organism>
<dbReference type="Gene3D" id="3.40.30.10">
    <property type="entry name" value="Glutaredoxin"/>
    <property type="match status" value="1"/>
</dbReference>
<proteinExistence type="predicted"/>
<evidence type="ECO:0000259" key="1">
    <source>
        <dbReference type="Pfam" id="PF00085"/>
    </source>
</evidence>
<dbReference type="CDD" id="cd02947">
    <property type="entry name" value="TRX_family"/>
    <property type="match status" value="1"/>
</dbReference>
<feature type="domain" description="Thioredoxin" evidence="1">
    <location>
        <begin position="11"/>
        <end position="102"/>
    </location>
</feature>
<dbReference type="EMBL" id="PYGF01000009">
    <property type="protein sequence ID" value="PSL02688.1"/>
    <property type="molecule type" value="Genomic_DNA"/>
</dbReference>
<name>A0A2P8DZN9_9BACT</name>
<evidence type="ECO:0000313" key="3">
    <source>
        <dbReference type="Proteomes" id="UP000240708"/>
    </source>
</evidence>
<reference evidence="2 3" key="1">
    <citation type="submission" date="2018-03" db="EMBL/GenBank/DDBJ databases">
        <title>Genomic Encyclopedia of Archaeal and Bacterial Type Strains, Phase II (KMG-II): from individual species to whole genera.</title>
        <authorList>
            <person name="Goeker M."/>
        </authorList>
    </citation>
    <scope>NUCLEOTIDE SEQUENCE [LARGE SCALE GENOMIC DNA]</scope>
    <source>
        <strain evidence="2 3">DSM 28057</strain>
    </source>
</reference>
<dbReference type="RefSeq" id="WP_106568239.1">
    <property type="nucleotide sequence ID" value="NZ_JAUVYL010000020.1"/>
</dbReference>
<dbReference type="InterPro" id="IPR013766">
    <property type="entry name" value="Thioredoxin_domain"/>
</dbReference>
<accession>A0A2P8DZN9</accession>
<dbReference type="AlphaFoldDB" id="A0A2P8DZN9"/>